<dbReference type="EMBL" id="LN831302">
    <property type="protein sequence ID" value="CQH57010.1"/>
    <property type="molecule type" value="Genomic_DNA"/>
</dbReference>
<proteinExistence type="predicted"/>
<dbReference type="KEGG" id="hhb:Hhub_2467"/>
<protein>
    <submittedName>
        <fullName evidence="1">Uncharacterized protein</fullName>
    </submittedName>
</protein>
<organism evidence="1 2">
    <name type="scientific">Halobacterium hubeiense</name>
    <dbReference type="NCBI Taxonomy" id="1407499"/>
    <lineage>
        <taxon>Archaea</taxon>
        <taxon>Methanobacteriati</taxon>
        <taxon>Methanobacteriota</taxon>
        <taxon>Stenosarchaea group</taxon>
        <taxon>Halobacteria</taxon>
        <taxon>Halobacteriales</taxon>
        <taxon>Halobacteriaceae</taxon>
        <taxon>Halobacterium</taxon>
    </lineage>
</organism>
<accession>A0A0U5CYD7</accession>
<name>A0A0U5CYD7_9EURY</name>
<evidence type="ECO:0000313" key="1">
    <source>
        <dbReference type="EMBL" id="CQH57010.1"/>
    </source>
</evidence>
<keyword evidence="2" id="KW-1185">Reference proteome</keyword>
<reference evidence="2" key="1">
    <citation type="journal article" date="2016" name="Environ. Microbiol.">
        <title>The complete genome of a viable archaeum isolated from 123-million-year-old rock salt.</title>
        <authorList>
            <person name="Jaakkola S.T."/>
            <person name="Pfeiffer F."/>
            <person name="Ravantti J.J."/>
            <person name="Guo Q."/>
            <person name="Liu Y."/>
            <person name="Chen X."/>
            <person name="Ma H."/>
            <person name="Yang C."/>
            <person name="Oksanen H.M."/>
            <person name="Bamford D.H."/>
        </authorList>
    </citation>
    <scope>NUCLEOTIDE SEQUENCE</scope>
    <source>
        <strain evidence="2">JI20-1</strain>
    </source>
</reference>
<sequence>MVSAGCRSRQPVDAGLAGAEFDSRREPMATASQQVRLVADLTMHVPRDTAGDLECGAASVVEGVDAVTGVEAVDVTDLRPRLNDLQIDATVTVAVETPADEDSEAAARAALADGFGVDAVERVRLDRAQGGAETPVLEHG</sequence>
<gene>
    <name evidence="1" type="ORF">HHUB_2467</name>
</gene>
<evidence type="ECO:0000313" key="2">
    <source>
        <dbReference type="Proteomes" id="UP000066737"/>
    </source>
</evidence>
<dbReference type="AlphaFoldDB" id="A0A0U5CYD7"/>
<dbReference type="Proteomes" id="UP000066737">
    <property type="component" value="Chromosome I"/>
</dbReference>